<sequence length="391" mass="40540">MPETLIPPETPTPSESETPVQVETSAPAEPDGQAAPDPRSGAGSTPADTPAPDGTERLAPDGTQVLVPAPPTRHSRPLERLRRLPVRQIICLVPFALVAAWAVSNWSLVASGVSRLGGAHTGWLVMGGVVTGLCWVAASCVRQGTIVERLPTGKLLASQFAAGAANHLLPAGLGAHVVTLRFLRGCGIPLDRSTAALALYSLVEAIARVGLLVTLVLAFPGALRLDELVPPGRAVFTVVLVAVVLIAAVTVVLLVARRLRRIVFDFLRTALTDARALHKKPSRTLALWGGAVAFPLLQAGVLVCVALALGVSVPWYHIVVAYLAASIAAGMIPAPGGIGSVEPALAVALVMVGAPLVVATATVLGFRLLTVWLPLLPGVAVLAALVRWRIL</sequence>
<evidence type="ECO:0000313" key="2">
    <source>
        <dbReference type="Proteomes" id="UP001377168"/>
    </source>
</evidence>
<accession>A0ACC6PUT3</accession>
<dbReference type="Proteomes" id="UP001377168">
    <property type="component" value="Unassembled WGS sequence"/>
</dbReference>
<protein>
    <submittedName>
        <fullName evidence="1">Lysylphosphatidylglycerol synthase transmembrane domain-containing protein</fullName>
    </submittedName>
</protein>
<comment type="caution">
    <text evidence="1">The sequence shown here is derived from an EMBL/GenBank/DDBJ whole genome shotgun (WGS) entry which is preliminary data.</text>
</comment>
<name>A0ACC6PUT3_9ACTN</name>
<organism evidence="1 2">
    <name type="scientific">Streptomyces achmelvichensis</name>
    <dbReference type="NCBI Taxonomy" id="3134111"/>
    <lineage>
        <taxon>Bacteria</taxon>
        <taxon>Bacillati</taxon>
        <taxon>Actinomycetota</taxon>
        <taxon>Actinomycetes</taxon>
        <taxon>Kitasatosporales</taxon>
        <taxon>Streptomycetaceae</taxon>
        <taxon>Streptomyces</taxon>
    </lineage>
</organism>
<keyword evidence="1" id="KW-0812">Transmembrane</keyword>
<keyword evidence="1" id="KW-0472">Membrane</keyword>
<proteinExistence type="predicted"/>
<evidence type="ECO:0000313" key="1">
    <source>
        <dbReference type="EMBL" id="MEJ8635083.1"/>
    </source>
</evidence>
<gene>
    <name evidence="1" type="ORF">WKI67_16995</name>
</gene>
<keyword evidence="2" id="KW-1185">Reference proteome</keyword>
<reference evidence="1" key="1">
    <citation type="submission" date="2024-03" db="EMBL/GenBank/DDBJ databases">
        <title>Novel Streptomyces species of biotechnological and ecological value are a feature of Machair soil.</title>
        <authorList>
            <person name="Prole J.R."/>
            <person name="Goodfellow M."/>
            <person name="Allenby N."/>
            <person name="Ward A.C."/>
        </authorList>
    </citation>
    <scope>NUCLEOTIDE SEQUENCE</scope>
    <source>
        <strain evidence="1">MS2.AVA.5</strain>
    </source>
</reference>
<dbReference type="EMBL" id="JBBKAJ010000022">
    <property type="protein sequence ID" value="MEJ8635083.1"/>
    <property type="molecule type" value="Genomic_DNA"/>
</dbReference>